<evidence type="ECO:0000313" key="9">
    <source>
        <dbReference type="Proteomes" id="UP000838878"/>
    </source>
</evidence>
<dbReference type="PROSITE" id="PS51257">
    <property type="entry name" value="PROKAR_LIPOPROTEIN"/>
    <property type="match status" value="1"/>
</dbReference>
<dbReference type="OrthoDB" id="6020543at2759"/>
<dbReference type="SUPFAM" id="SSF57625">
    <property type="entry name" value="Invertebrate chitin-binding proteins"/>
    <property type="match status" value="1"/>
</dbReference>
<evidence type="ECO:0000313" key="8">
    <source>
        <dbReference type="EMBL" id="CAH0716647.1"/>
    </source>
</evidence>
<keyword evidence="2 6" id="KW-0732">Signal</keyword>
<sequence>MTVFRIIPVVVLLAFACGANSQPDIPEQCLKNSVTEVSCASEDVRDSLLPHPDDCELFYYCVSPDHKPICRQCPDKLHFNPSKNVCDQPERAGCNVNIL</sequence>
<dbReference type="InterPro" id="IPR051940">
    <property type="entry name" value="Chitin_bind-dev_reg"/>
</dbReference>
<gene>
    <name evidence="8" type="ORF">BINO364_LOCUS3370</name>
</gene>
<evidence type="ECO:0000256" key="5">
    <source>
        <dbReference type="ARBA" id="ARBA00023180"/>
    </source>
</evidence>
<feature type="non-terminal residue" evidence="8">
    <location>
        <position position="99"/>
    </location>
</feature>
<name>A0A8J9UAH5_9NEOP</name>
<dbReference type="PANTHER" id="PTHR23301:SF0">
    <property type="entry name" value="CHITIN-BINDING TYPE-2 DOMAIN-CONTAINING PROTEIN-RELATED"/>
    <property type="match status" value="1"/>
</dbReference>
<feature type="signal peptide" evidence="6">
    <location>
        <begin position="1"/>
        <end position="21"/>
    </location>
</feature>
<dbReference type="GO" id="GO:0008061">
    <property type="term" value="F:chitin binding"/>
    <property type="evidence" value="ECO:0007669"/>
    <property type="project" value="UniProtKB-KW"/>
</dbReference>
<keyword evidence="1" id="KW-0147">Chitin-binding</keyword>
<evidence type="ECO:0000256" key="3">
    <source>
        <dbReference type="ARBA" id="ARBA00022737"/>
    </source>
</evidence>
<dbReference type="PROSITE" id="PS50940">
    <property type="entry name" value="CHIT_BIND_II"/>
    <property type="match status" value="1"/>
</dbReference>
<dbReference type="EMBL" id="OV170231">
    <property type="protein sequence ID" value="CAH0716647.1"/>
    <property type="molecule type" value="Genomic_DNA"/>
</dbReference>
<proteinExistence type="predicted"/>
<evidence type="ECO:0000256" key="4">
    <source>
        <dbReference type="ARBA" id="ARBA00023157"/>
    </source>
</evidence>
<reference evidence="8" key="1">
    <citation type="submission" date="2021-12" db="EMBL/GenBank/DDBJ databases">
        <authorList>
            <person name="Martin H S."/>
        </authorList>
    </citation>
    <scope>NUCLEOTIDE SEQUENCE</scope>
</reference>
<evidence type="ECO:0000256" key="6">
    <source>
        <dbReference type="SAM" id="SignalP"/>
    </source>
</evidence>
<evidence type="ECO:0000256" key="1">
    <source>
        <dbReference type="ARBA" id="ARBA00022669"/>
    </source>
</evidence>
<evidence type="ECO:0000256" key="2">
    <source>
        <dbReference type="ARBA" id="ARBA00022729"/>
    </source>
</evidence>
<dbReference type="Proteomes" id="UP000838878">
    <property type="component" value="Chromosome 11"/>
</dbReference>
<dbReference type="SMART" id="SM00494">
    <property type="entry name" value="ChtBD2"/>
    <property type="match status" value="1"/>
</dbReference>
<feature type="chain" id="PRO_5035452688" description="Chitin-binding type-2 domain-containing protein" evidence="6">
    <location>
        <begin position="22"/>
        <end position="99"/>
    </location>
</feature>
<protein>
    <recommendedName>
        <fullName evidence="7">Chitin-binding type-2 domain-containing protein</fullName>
    </recommendedName>
</protein>
<dbReference type="Pfam" id="PF01607">
    <property type="entry name" value="CBM_14"/>
    <property type="match status" value="1"/>
</dbReference>
<dbReference type="PANTHER" id="PTHR23301">
    <property type="entry name" value="CHITIN BINDING PERITROPHIN-A"/>
    <property type="match status" value="1"/>
</dbReference>
<dbReference type="InterPro" id="IPR036508">
    <property type="entry name" value="Chitin-bd_dom_sf"/>
</dbReference>
<feature type="domain" description="Chitin-binding type-2" evidence="7">
    <location>
        <begin position="36"/>
        <end position="96"/>
    </location>
</feature>
<keyword evidence="4" id="KW-1015">Disulfide bond</keyword>
<dbReference type="InterPro" id="IPR002557">
    <property type="entry name" value="Chitin-bd_dom"/>
</dbReference>
<keyword evidence="3" id="KW-0677">Repeat</keyword>
<dbReference type="GO" id="GO:0005576">
    <property type="term" value="C:extracellular region"/>
    <property type="evidence" value="ECO:0007669"/>
    <property type="project" value="InterPro"/>
</dbReference>
<accession>A0A8J9UAH5</accession>
<dbReference type="AlphaFoldDB" id="A0A8J9UAH5"/>
<keyword evidence="5" id="KW-0325">Glycoprotein</keyword>
<evidence type="ECO:0000259" key="7">
    <source>
        <dbReference type="PROSITE" id="PS50940"/>
    </source>
</evidence>
<organism evidence="8 9">
    <name type="scientific">Brenthis ino</name>
    <name type="common">lesser marbled fritillary</name>
    <dbReference type="NCBI Taxonomy" id="405034"/>
    <lineage>
        <taxon>Eukaryota</taxon>
        <taxon>Metazoa</taxon>
        <taxon>Ecdysozoa</taxon>
        <taxon>Arthropoda</taxon>
        <taxon>Hexapoda</taxon>
        <taxon>Insecta</taxon>
        <taxon>Pterygota</taxon>
        <taxon>Neoptera</taxon>
        <taxon>Endopterygota</taxon>
        <taxon>Lepidoptera</taxon>
        <taxon>Glossata</taxon>
        <taxon>Ditrysia</taxon>
        <taxon>Papilionoidea</taxon>
        <taxon>Nymphalidae</taxon>
        <taxon>Heliconiinae</taxon>
        <taxon>Argynnini</taxon>
        <taxon>Brenthis</taxon>
    </lineage>
</organism>
<keyword evidence="9" id="KW-1185">Reference proteome</keyword>
<dbReference type="Gene3D" id="2.170.140.10">
    <property type="entry name" value="Chitin binding domain"/>
    <property type="match status" value="1"/>
</dbReference>